<comment type="function">
    <text evidence="4">Catalyzes the transfer of a formyl group from 10-formyltetrahydrofolate to 5-phospho-ribosyl-glycinamide (GAR), producing 5-phospho-ribosyl-N-formylglycinamide (FGAR) and tetrahydrofolate.</text>
</comment>
<dbReference type="HAMAP" id="MF_01930">
    <property type="entry name" value="PurN"/>
    <property type="match status" value="1"/>
</dbReference>
<comment type="caution">
    <text evidence="6">The sequence shown here is derived from an EMBL/GenBank/DDBJ whole genome shotgun (WGS) entry which is preliminary data.</text>
</comment>
<comment type="pathway">
    <text evidence="1 4">Purine metabolism; IMP biosynthesis via de novo pathway; N(2)-formyl-N(1)-(5-phospho-D-ribosyl)glycinamide from N(1)-(5-phospho-D-ribosyl)glycinamide (10-formyl THF route): step 1/1.</text>
</comment>
<dbReference type="NCBIfam" id="TIGR00639">
    <property type="entry name" value="PurN"/>
    <property type="match status" value="1"/>
</dbReference>
<dbReference type="GO" id="GO:0004644">
    <property type="term" value="F:phosphoribosylglycinamide formyltransferase activity"/>
    <property type="evidence" value="ECO:0007669"/>
    <property type="project" value="UniProtKB-UniRule"/>
</dbReference>
<dbReference type="PATRIC" id="fig|1872076.5.peg.1584"/>
<feature type="domain" description="Formyl transferase N-terminal" evidence="5">
    <location>
        <begin position="6"/>
        <end position="188"/>
    </location>
</feature>
<evidence type="ECO:0000259" key="5">
    <source>
        <dbReference type="Pfam" id="PF00551"/>
    </source>
</evidence>
<comment type="caution">
    <text evidence="4">Lacks conserved residue(s) required for the propagation of feature annotation.</text>
</comment>
<dbReference type="EMBL" id="MAYW01000027">
    <property type="protein sequence ID" value="ODS33463.1"/>
    <property type="molecule type" value="Genomic_DNA"/>
</dbReference>
<evidence type="ECO:0000256" key="2">
    <source>
        <dbReference type="ARBA" id="ARBA00022679"/>
    </source>
</evidence>
<gene>
    <name evidence="4" type="primary">purN</name>
    <name evidence="6" type="ORF">SCARUB_01371</name>
</gene>
<dbReference type="InterPro" id="IPR036477">
    <property type="entry name" value="Formyl_transf_N_sf"/>
</dbReference>
<dbReference type="AlphaFoldDB" id="A0A1E3XCX4"/>
<dbReference type="InterPro" id="IPR002376">
    <property type="entry name" value="Formyl_transf_N"/>
</dbReference>
<dbReference type="Proteomes" id="UP000094056">
    <property type="component" value="Unassembled WGS sequence"/>
</dbReference>
<accession>A0A1E3XCX4</accession>
<dbReference type="GO" id="GO:0006189">
    <property type="term" value="P:'de novo' IMP biosynthetic process"/>
    <property type="evidence" value="ECO:0007669"/>
    <property type="project" value="UniProtKB-UniRule"/>
</dbReference>
<dbReference type="UniPathway" id="UPA00074">
    <property type="reaction ID" value="UER00126"/>
</dbReference>
<keyword evidence="3 4" id="KW-0658">Purine biosynthesis</keyword>
<dbReference type="GO" id="GO:0005829">
    <property type="term" value="C:cytosol"/>
    <property type="evidence" value="ECO:0007669"/>
    <property type="project" value="TreeGrafter"/>
</dbReference>
<sequence>MSKTINLAVLISGSGKTLQNLIDKIDDKTLNARIQIVISSSPDAYGIQRAEKNNIPVAVIKYINYNNSKEFSNTIIGKIEKYPVDLIILAGFLHLFKIPDKYSGKVMNIHPGLIPSFCGKGHYGHHVHRAVIESGVKVSGCTVHFVDNEYDHGPIIIQRAMPVYEDDTADTLAQRVFKEECIAYPEAIRFFAEGRLKIDGKKVRILSKKL</sequence>
<name>A0A1E3XCX4_9BACT</name>
<comment type="similarity">
    <text evidence="4">Belongs to the GART family.</text>
</comment>
<dbReference type="Gene3D" id="3.40.50.170">
    <property type="entry name" value="Formyl transferase, N-terminal domain"/>
    <property type="match status" value="1"/>
</dbReference>
<evidence type="ECO:0000256" key="3">
    <source>
        <dbReference type="ARBA" id="ARBA00022755"/>
    </source>
</evidence>
<evidence type="ECO:0000256" key="1">
    <source>
        <dbReference type="ARBA" id="ARBA00005054"/>
    </source>
</evidence>
<organism evidence="6 7">
    <name type="scientific">Candidatus Scalindua rubra</name>
    <dbReference type="NCBI Taxonomy" id="1872076"/>
    <lineage>
        <taxon>Bacteria</taxon>
        <taxon>Pseudomonadati</taxon>
        <taxon>Planctomycetota</taxon>
        <taxon>Candidatus Brocadiia</taxon>
        <taxon>Candidatus Brocadiales</taxon>
        <taxon>Candidatus Scalinduaceae</taxon>
        <taxon>Candidatus Scalindua</taxon>
    </lineage>
</organism>
<dbReference type="EC" id="2.1.2.2" evidence="4"/>
<dbReference type="PANTHER" id="PTHR43369:SF2">
    <property type="entry name" value="PHOSPHORIBOSYLGLYCINAMIDE FORMYLTRANSFERASE"/>
    <property type="match status" value="1"/>
</dbReference>
<evidence type="ECO:0000313" key="7">
    <source>
        <dbReference type="Proteomes" id="UP000094056"/>
    </source>
</evidence>
<evidence type="ECO:0000256" key="4">
    <source>
        <dbReference type="HAMAP-Rule" id="MF_01930"/>
    </source>
</evidence>
<reference evidence="6 7" key="1">
    <citation type="submission" date="2016-07" db="EMBL/GenBank/DDBJ databases">
        <title>Draft genome of Scalindua rubra, obtained from a brine-seawater interface in the Red Sea, sheds light on salt adaptation in anammox bacteria.</title>
        <authorList>
            <person name="Speth D.R."/>
            <person name="Lagkouvardos I."/>
            <person name="Wang Y."/>
            <person name="Qian P.-Y."/>
            <person name="Dutilh B.E."/>
            <person name="Jetten M.S."/>
        </authorList>
    </citation>
    <scope>NUCLEOTIDE SEQUENCE [LARGE SCALE GENOMIC DNA]</scope>
    <source>
        <strain evidence="6">BSI-1</strain>
    </source>
</reference>
<dbReference type="CDD" id="cd08645">
    <property type="entry name" value="FMT_core_GART"/>
    <property type="match status" value="1"/>
</dbReference>
<protein>
    <recommendedName>
        <fullName evidence="4">Phosphoribosylglycinamide formyltransferase</fullName>
        <ecNumber evidence="4">2.1.2.2</ecNumber>
    </recommendedName>
    <alternativeName>
        <fullName evidence="4">5'-phosphoribosylglycinamide transformylase</fullName>
    </alternativeName>
    <alternativeName>
        <fullName evidence="4">GAR transformylase</fullName>
        <shortName evidence="4">GART</shortName>
    </alternativeName>
</protein>
<feature type="binding site" evidence="4">
    <location>
        <position position="69"/>
    </location>
    <ligand>
        <name>(6R)-10-formyltetrahydrofolate</name>
        <dbReference type="ChEBI" id="CHEBI:195366"/>
    </ligand>
</feature>
<keyword evidence="2 4" id="KW-0808">Transferase</keyword>
<proteinExistence type="inferred from homology"/>
<evidence type="ECO:0000313" key="6">
    <source>
        <dbReference type="EMBL" id="ODS33463.1"/>
    </source>
</evidence>
<dbReference type="InterPro" id="IPR004607">
    <property type="entry name" value="GART"/>
</dbReference>
<dbReference type="SUPFAM" id="SSF53328">
    <property type="entry name" value="Formyltransferase"/>
    <property type="match status" value="1"/>
</dbReference>
<feature type="site" description="Raises pKa of active site His" evidence="4">
    <location>
        <position position="151"/>
    </location>
</feature>
<comment type="catalytic activity">
    <reaction evidence="4">
        <text>N(1)-(5-phospho-beta-D-ribosyl)glycinamide + (6R)-10-formyltetrahydrofolate = N(2)-formyl-N(1)-(5-phospho-beta-D-ribosyl)glycinamide + (6S)-5,6,7,8-tetrahydrofolate + H(+)</text>
        <dbReference type="Rhea" id="RHEA:15053"/>
        <dbReference type="ChEBI" id="CHEBI:15378"/>
        <dbReference type="ChEBI" id="CHEBI:57453"/>
        <dbReference type="ChEBI" id="CHEBI:143788"/>
        <dbReference type="ChEBI" id="CHEBI:147286"/>
        <dbReference type="ChEBI" id="CHEBI:195366"/>
        <dbReference type="EC" id="2.1.2.2"/>
    </reaction>
</comment>
<dbReference type="Pfam" id="PF00551">
    <property type="entry name" value="Formyl_trans_N"/>
    <property type="match status" value="1"/>
</dbReference>
<feature type="active site" description="Proton donor" evidence="4">
    <location>
        <position position="110"/>
    </location>
</feature>
<dbReference type="PANTHER" id="PTHR43369">
    <property type="entry name" value="PHOSPHORIBOSYLGLYCINAMIDE FORMYLTRANSFERASE"/>
    <property type="match status" value="1"/>
</dbReference>
<feature type="binding site" evidence="4">
    <location>
        <position position="108"/>
    </location>
    <ligand>
        <name>(6R)-10-formyltetrahydrofolate</name>
        <dbReference type="ChEBI" id="CHEBI:195366"/>
    </ligand>
</feature>